<organism evidence="1 2">
    <name type="scientific">Candidatus Caccosoma faecigallinarum</name>
    <dbReference type="NCBI Taxonomy" id="2840720"/>
    <lineage>
        <taxon>Bacteria</taxon>
        <taxon>Bacillati</taxon>
        <taxon>Bacillota</taxon>
        <taxon>Bacillota incertae sedis</taxon>
        <taxon>Candidatus Caccosoma</taxon>
    </lineage>
</organism>
<evidence type="ECO:0000313" key="2">
    <source>
        <dbReference type="Proteomes" id="UP000886893"/>
    </source>
</evidence>
<name>A0A9D1G7K9_9FIRM</name>
<sequence>MFEEEFEKLYESEKEEFKRVCNYLLSKTFVLRDVYDKQQKRMITSPEFLFMEKYYDIFENYLSYSGWNLTKDPINGIYKVENIYGYNKAKFDSFTTYILLALMLTYEEQAPITTMGNSVITTPYDIATKMQILGLIQKRPSKESFRISFRRLEQFNLILRLNTSQDLDAWKIMIMPTINHIVTYDKMKELCEYIPTILKEKYEKKSEDQEMLEMEGALS</sequence>
<dbReference type="Pfam" id="PF13835">
    <property type="entry name" value="DUF4194"/>
    <property type="match status" value="1"/>
</dbReference>
<dbReference type="AlphaFoldDB" id="A0A9D1G7K9"/>
<reference evidence="1" key="2">
    <citation type="journal article" date="2021" name="PeerJ">
        <title>Extensive microbial diversity within the chicken gut microbiome revealed by metagenomics and culture.</title>
        <authorList>
            <person name="Gilroy R."/>
            <person name="Ravi A."/>
            <person name="Getino M."/>
            <person name="Pursley I."/>
            <person name="Horton D.L."/>
            <person name="Alikhan N.F."/>
            <person name="Baker D."/>
            <person name="Gharbi K."/>
            <person name="Hall N."/>
            <person name="Watson M."/>
            <person name="Adriaenssens E.M."/>
            <person name="Foster-Nyarko E."/>
            <person name="Jarju S."/>
            <person name="Secka A."/>
            <person name="Antonio M."/>
            <person name="Oren A."/>
            <person name="Chaudhuri R.R."/>
            <person name="La Ragione R."/>
            <person name="Hildebrand F."/>
            <person name="Pallen M.J."/>
        </authorList>
    </citation>
    <scope>NUCLEOTIDE SEQUENCE</scope>
    <source>
        <strain evidence="1">14508</strain>
    </source>
</reference>
<accession>A0A9D1G7K9</accession>
<dbReference type="InterPro" id="IPR025449">
    <property type="entry name" value="JetB"/>
</dbReference>
<evidence type="ECO:0000313" key="1">
    <source>
        <dbReference type="EMBL" id="HIT17161.1"/>
    </source>
</evidence>
<gene>
    <name evidence="1" type="ORF">IAD04_02115</name>
</gene>
<reference evidence="1" key="1">
    <citation type="submission" date="2020-10" db="EMBL/GenBank/DDBJ databases">
        <authorList>
            <person name="Gilroy R."/>
        </authorList>
    </citation>
    <scope>NUCLEOTIDE SEQUENCE</scope>
    <source>
        <strain evidence="1">14508</strain>
    </source>
</reference>
<comment type="caution">
    <text evidence="1">The sequence shown here is derived from an EMBL/GenBank/DDBJ whole genome shotgun (WGS) entry which is preliminary data.</text>
</comment>
<dbReference type="Proteomes" id="UP000886893">
    <property type="component" value="Unassembled WGS sequence"/>
</dbReference>
<dbReference type="EMBL" id="DVKI01000067">
    <property type="protein sequence ID" value="HIT17161.1"/>
    <property type="molecule type" value="Genomic_DNA"/>
</dbReference>
<protein>
    <submittedName>
        <fullName evidence="1">DUF4194 domain-containing protein</fullName>
    </submittedName>
</protein>
<proteinExistence type="predicted"/>